<dbReference type="PANTHER" id="PTHR19836:SF19">
    <property type="entry name" value="SMALL RIBOSOMAL SUBUNIT PROTEIN US14M"/>
    <property type="match status" value="1"/>
</dbReference>
<dbReference type="RefSeq" id="YP_007890711.1">
    <property type="nucleotide sequence ID" value="NC_021127.1"/>
</dbReference>
<evidence type="ECO:0000256" key="1">
    <source>
        <dbReference type="ARBA" id="ARBA00009083"/>
    </source>
</evidence>
<evidence type="ECO:0000313" key="4">
    <source>
        <dbReference type="EMBL" id="AGH24205.1"/>
    </source>
</evidence>
<dbReference type="PROSITE" id="PS00527">
    <property type="entry name" value="RIBOSOMAL_S14"/>
    <property type="match status" value="1"/>
</dbReference>
<keyword evidence="4" id="KW-0496">Mitochondrion</keyword>
<dbReference type="GO" id="GO:0006412">
    <property type="term" value="P:translation"/>
    <property type="evidence" value="ECO:0007669"/>
    <property type="project" value="InterPro"/>
</dbReference>
<keyword evidence="3" id="KW-0687">Ribonucleoprotein</keyword>
<dbReference type="Pfam" id="PF00253">
    <property type="entry name" value="Ribosomal_S14"/>
    <property type="match status" value="1"/>
</dbReference>
<dbReference type="AlphaFoldDB" id="M4QDG7"/>
<protein>
    <submittedName>
        <fullName evidence="4">Ribosomal protein S14</fullName>
    </submittedName>
</protein>
<organism evidence="4">
    <name type="scientific">Jakoba libera</name>
    <name type="common">Flagellate</name>
    <name type="synonym">Cryptobia libera</name>
    <dbReference type="NCBI Taxonomy" id="143017"/>
    <lineage>
        <taxon>Eukaryota</taxon>
        <taxon>Discoba</taxon>
        <taxon>Jakobida</taxon>
        <taxon>Histionina</taxon>
        <taxon>Jakobidae</taxon>
        <taxon>Jakoba</taxon>
    </lineage>
</organism>
<dbReference type="Gene3D" id="1.10.287.1480">
    <property type="match status" value="1"/>
</dbReference>
<dbReference type="SUPFAM" id="SSF57716">
    <property type="entry name" value="Glucocorticoid receptor-like (DNA-binding domain)"/>
    <property type="match status" value="1"/>
</dbReference>
<dbReference type="GO" id="GO:0003735">
    <property type="term" value="F:structural constituent of ribosome"/>
    <property type="evidence" value="ECO:0007669"/>
    <property type="project" value="InterPro"/>
</dbReference>
<keyword evidence="2 4" id="KW-0689">Ribosomal protein</keyword>
<reference evidence="4" key="1">
    <citation type="journal article" date="2004" name="RNA">
        <title>Mitochondrial 3' tRNA editing in the jakobid Seculamonas ecuadoriensis: a novel mechanism and implications for tRNA processing.</title>
        <authorList>
            <person name="Leigh J."/>
            <person name="Lang B.F."/>
        </authorList>
    </citation>
    <scope>NUCLEOTIDE SEQUENCE</scope>
    <source>
        <strain evidence="4">ATCC 50422</strain>
    </source>
</reference>
<dbReference type="FunFam" id="1.10.287.1480:FF:000001">
    <property type="entry name" value="30S ribosomal protein S14"/>
    <property type="match status" value="1"/>
</dbReference>
<geneLocation type="mitochondrion" evidence="4"/>
<reference evidence="4" key="3">
    <citation type="journal article" date="2013" name="Genome Biol. Evol.">
        <title>Strikingly bacteria-like and gene-rich mitochondrial genomes throughout jakobid protists.</title>
        <authorList>
            <person name="Burger G."/>
            <person name="Gray M.W."/>
            <person name="Forget L."/>
            <person name="Lang B.F."/>
        </authorList>
    </citation>
    <scope>NUCLEOTIDE SEQUENCE</scope>
    <source>
        <strain evidence="4">ATCC 50422</strain>
    </source>
</reference>
<sequence>MVKKKFLEKDRHKRQQVKLYEIERRELLSISQDFTLPMIDRFQARLNLHLLPRDSSHTRIRNRCIETSRSRGVLRKFKISRITLRELMGTRAIPGVKKSSW</sequence>
<name>M4QDG7_JAKLI</name>
<dbReference type="InterPro" id="IPR001209">
    <property type="entry name" value="Ribosomal_uS14"/>
</dbReference>
<dbReference type="EMBL" id="KC353355">
    <property type="protein sequence ID" value="AGH24205.1"/>
    <property type="molecule type" value="Genomic_DNA"/>
</dbReference>
<accession>M4QDG7</accession>
<dbReference type="GO" id="GO:0005763">
    <property type="term" value="C:mitochondrial small ribosomal subunit"/>
    <property type="evidence" value="ECO:0007669"/>
    <property type="project" value="TreeGrafter"/>
</dbReference>
<dbReference type="PANTHER" id="PTHR19836">
    <property type="entry name" value="30S RIBOSOMAL PROTEIN S14"/>
    <property type="match status" value="1"/>
</dbReference>
<dbReference type="InterPro" id="IPR018271">
    <property type="entry name" value="Ribosomal_uS14_CS"/>
</dbReference>
<evidence type="ECO:0000256" key="2">
    <source>
        <dbReference type="ARBA" id="ARBA00022980"/>
    </source>
</evidence>
<gene>
    <name evidence="4" type="primary">rps14</name>
</gene>
<evidence type="ECO:0000256" key="3">
    <source>
        <dbReference type="ARBA" id="ARBA00023274"/>
    </source>
</evidence>
<dbReference type="NCBIfam" id="NF006477">
    <property type="entry name" value="PRK08881.1"/>
    <property type="match status" value="1"/>
</dbReference>
<comment type="similarity">
    <text evidence="1">Belongs to the universal ribosomal protein uS14 family.</text>
</comment>
<proteinExistence type="inferred from homology"/>
<dbReference type="GeneID" id="15333143"/>
<reference evidence="4" key="2">
    <citation type="journal article" date="2006" name="RNA">
        <title>Hybrid E. coli--Mitochondrial ribonuclease P RNAs are catalytically active.</title>
        <authorList>
            <person name="Seif E."/>
            <person name="Cadieux A."/>
            <person name="Lang B.F."/>
        </authorList>
    </citation>
    <scope>NUCLEOTIDE SEQUENCE</scope>
    <source>
        <strain evidence="4">ATCC 50422</strain>
    </source>
</reference>